<dbReference type="SUPFAM" id="SSF49363">
    <property type="entry name" value="Purple acid phosphatase, N-terminal domain"/>
    <property type="match status" value="1"/>
</dbReference>
<dbReference type="EMBL" id="JBHUJB010000050">
    <property type="protein sequence ID" value="MFD2159724.1"/>
    <property type="molecule type" value="Genomic_DNA"/>
</dbReference>
<dbReference type="PANTHER" id="PTHR22953">
    <property type="entry name" value="ACID PHOSPHATASE RELATED"/>
    <property type="match status" value="1"/>
</dbReference>
<protein>
    <submittedName>
        <fullName evidence="4">Fibronectin type III domain-containing protein</fullName>
    </submittedName>
</protein>
<evidence type="ECO:0000259" key="2">
    <source>
        <dbReference type="Pfam" id="PF00149"/>
    </source>
</evidence>
<dbReference type="Gene3D" id="2.60.40.10">
    <property type="entry name" value="Immunoglobulins"/>
    <property type="match status" value="1"/>
</dbReference>
<evidence type="ECO:0000259" key="3">
    <source>
        <dbReference type="Pfam" id="PF16656"/>
    </source>
</evidence>
<dbReference type="PANTHER" id="PTHR22953:SF153">
    <property type="entry name" value="PURPLE ACID PHOSPHATASE"/>
    <property type="match status" value="1"/>
</dbReference>
<feature type="domain" description="Purple acid phosphatase N-terminal" evidence="3">
    <location>
        <begin position="43"/>
        <end position="122"/>
    </location>
</feature>
<evidence type="ECO:0000313" key="5">
    <source>
        <dbReference type="Proteomes" id="UP001597389"/>
    </source>
</evidence>
<dbReference type="Pfam" id="PF16656">
    <property type="entry name" value="Pur_ac_phosph_N"/>
    <property type="match status" value="1"/>
</dbReference>
<dbReference type="InterPro" id="IPR008963">
    <property type="entry name" value="Purple_acid_Pase-like_N"/>
</dbReference>
<organism evidence="4 5">
    <name type="scientific">Rubritalea tangerina</name>
    <dbReference type="NCBI Taxonomy" id="430798"/>
    <lineage>
        <taxon>Bacteria</taxon>
        <taxon>Pseudomonadati</taxon>
        <taxon>Verrucomicrobiota</taxon>
        <taxon>Verrucomicrobiia</taxon>
        <taxon>Verrucomicrobiales</taxon>
        <taxon>Rubritaleaceae</taxon>
        <taxon>Rubritalea</taxon>
    </lineage>
</organism>
<reference evidence="5" key="1">
    <citation type="journal article" date="2019" name="Int. J. Syst. Evol. Microbiol.">
        <title>The Global Catalogue of Microorganisms (GCM) 10K type strain sequencing project: providing services to taxonomists for standard genome sequencing and annotation.</title>
        <authorList>
            <consortium name="The Broad Institute Genomics Platform"/>
            <consortium name="The Broad Institute Genome Sequencing Center for Infectious Disease"/>
            <person name="Wu L."/>
            <person name="Ma J."/>
        </authorList>
    </citation>
    <scope>NUCLEOTIDE SEQUENCE [LARGE SCALE GENOMIC DNA]</scope>
    <source>
        <strain evidence="5">CCUG 57942</strain>
    </source>
</reference>
<proteinExistence type="predicted"/>
<dbReference type="SUPFAM" id="SSF56300">
    <property type="entry name" value="Metallo-dependent phosphatases"/>
    <property type="match status" value="1"/>
</dbReference>
<feature type="domain" description="Calcineurin-like phosphoesterase" evidence="2">
    <location>
        <begin position="135"/>
        <end position="344"/>
    </location>
</feature>
<sequence>MHRSTFLKLISGASLGAFTLRGQWIFANPLPFVGAPSGLRPYLHLPRPDSIWVSWWSDADSQTFIDFGASPDALNTTVTGSVDVLGSNYHYHSAKLTNLTPNTYYYYRVRTENATSATFRFRSAPALGSTTSPFRALIIGDNQIVEKESTNDPYHRYEKLMERAVTKIRALHQNKPIEEIIDVVVMPGDQVDYGNNNQWRHLHFYCSRLISPNVPIMTSVGNHETYGDSGLNRYRRLFRYEEVDYNGIPGPDGDSYYSHQMANFVFVHTNSELGNSATQTQWIQSITNAAKSDSSVDWLISICHRPYQAEQYLGDISSWMRNTAMPILNQTDKHFLNIGAHHHIYHRGQVKDAPNYHIISGGSAWDQYWGQSGREADYDDVQKSINNWTWQLLVADPATQKAEVTCYAEAHCLLPANNRWIYNSKEVDRFHRIRGKAAPNTPSLTNSDTSPLSLPYTLNSSPYSTSTDELLNSVQYQVSTVPNFSSTNIDTVVDFENFYGDTGAPDYLPVDIHAGKDITQYELGASALPNGTYYARTRHRDRNATWSAWSLPYTFTITGSNAANPSLQIASPVLAPNTDILVQYEQGPGNAKDWIGLYKKGQIPGGPASTAWSYVSGPAGNLTLNTAGKLDVGAEYFLGFFENDAYSELSPRVPFYHGNRTNLSQSKDKYDQGEDVTINFSNADVAGNQLKLYRAGMTPGLDTPIAAYTLTSAQGSWPITALDKGYYFAVVQANSGNIKISDRLAFQLGERIATLTLPKTTYHHSEDILATFLNGPANPKDWLGVYRQGEEPGTGELLNYVYVDGRPAGDVTVVEDLPIGAYYLSLFTNDSYTEVSNRVSFNVEPQVFKLDSFTIQGTQASLLWATQAGVNYTLQKSADLKTWQDLSSYLGDGSQATLQHSLSHSDTRCFFRVVVKTP</sequence>
<dbReference type="Proteomes" id="UP001597389">
    <property type="component" value="Unassembled WGS sequence"/>
</dbReference>
<dbReference type="InterPro" id="IPR015914">
    <property type="entry name" value="PAPs_N"/>
</dbReference>
<dbReference type="RefSeq" id="WP_377178391.1">
    <property type="nucleotide sequence ID" value="NZ_JBHUJB010000050.1"/>
</dbReference>
<dbReference type="InterPro" id="IPR039331">
    <property type="entry name" value="PAPs-like"/>
</dbReference>
<keyword evidence="5" id="KW-1185">Reference proteome</keyword>
<keyword evidence="1" id="KW-0732">Signal</keyword>
<dbReference type="InterPro" id="IPR013783">
    <property type="entry name" value="Ig-like_fold"/>
</dbReference>
<dbReference type="Pfam" id="PF00149">
    <property type="entry name" value="Metallophos"/>
    <property type="match status" value="1"/>
</dbReference>
<dbReference type="Gene3D" id="3.60.21.10">
    <property type="match status" value="1"/>
</dbReference>
<dbReference type="InterPro" id="IPR004843">
    <property type="entry name" value="Calcineurin-like_PHP"/>
</dbReference>
<evidence type="ECO:0000313" key="4">
    <source>
        <dbReference type="EMBL" id="MFD2159724.1"/>
    </source>
</evidence>
<name>A0ABW4ZCI7_9BACT</name>
<accession>A0ABW4ZCI7</accession>
<dbReference type="Gene3D" id="2.60.40.380">
    <property type="entry name" value="Purple acid phosphatase-like, N-terminal"/>
    <property type="match status" value="1"/>
</dbReference>
<evidence type="ECO:0000256" key="1">
    <source>
        <dbReference type="ARBA" id="ARBA00022729"/>
    </source>
</evidence>
<dbReference type="InterPro" id="IPR029052">
    <property type="entry name" value="Metallo-depent_PP-like"/>
</dbReference>
<gene>
    <name evidence="4" type="ORF">ACFSW8_12515</name>
</gene>
<comment type="caution">
    <text evidence="4">The sequence shown here is derived from an EMBL/GenBank/DDBJ whole genome shotgun (WGS) entry which is preliminary data.</text>
</comment>